<accession>A0A1G8NNF1</accession>
<dbReference type="InterPro" id="IPR001387">
    <property type="entry name" value="Cro/C1-type_HTH"/>
</dbReference>
<name>A0A1G8NNF1_9NOCA</name>
<dbReference type="SMART" id="SM00530">
    <property type="entry name" value="HTH_XRE"/>
    <property type="match status" value="1"/>
</dbReference>
<reference evidence="2 3" key="1">
    <citation type="submission" date="2016-10" db="EMBL/GenBank/DDBJ databases">
        <authorList>
            <person name="de Groot N.N."/>
        </authorList>
    </citation>
    <scope>NUCLEOTIDE SEQUENCE [LARGE SCALE GENOMIC DNA]</scope>
    <source>
        <strain evidence="2 3">DSM 44892</strain>
    </source>
</reference>
<proteinExistence type="predicted"/>
<dbReference type="InterPro" id="IPR010982">
    <property type="entry name" value="Lambda_DNA-bd_dom_sf"/>
</dbReference>
<dbReference type="GO" id="GO:0003677">
    <property type="term" value="F:DNA binding"/>
    <property type="evidence" value="ECO:0007669"/>
    <property type="project" value="InterPro"/>
</dbReference>
<organism evidence="2 3">
    <name type="scientific">Rhodococcus triatomae</name>
    <dbReference type="NCBI Taxonomy" id="300028"/>
    <lineage>
        <taxon>Bacteria</taxon>
        <taxon>Bacillati</taxon>
        <taxon>Actinomycetota</taxon>
        <taxon>Actinomycetes</taxon>
        <taxon>Mycobacteriales</taxon>
        <taxon>Nocardiaceae</taxon>
        <taxon>Rhodococcus</taxon>
    </lineage>
</organism>
<evidence type="ECO:0000313" key="3">
    <source>
        <dbReference type="Proteomes" id="UP000183263"/>
    </source>
</evidence>
<feature type="domain" description="HTH cro/C1-type" evidence="1">
    <location>
        <begin position="37"/>
        <end position="93"/>
    </location>
</feature>
<dbReference type="Gene3D" id="1.10.260.40">
    <property type="entry name" value="lambda repressor-like DNA-binding domains"/>
    <property type="match status" value="1"/>
</dbReference>
<dbReference type="SUPFAM" id="SSF47413">
    <property type="entry name" value="lambda repressor-like DNA-binding domains"/>
    <property type="match status" value="1"/>
</dbReference>
<evidence type="ECO:0000259" key="1">
    <source>
        <dbReference type="PROSITE" id="PS50943"/>
    </source>
</evidence>
<dbReference type="RefSeq" id="WP_072739026.1">
    <property type="nucleotide sequence ID" value="NZ_CP048813.1"/>
</dbReference>
<dbReference type="Proteomes" id="UP000183263">
    <property type="component" value="Unassembled WGS sequence"/>
</dbReference>
<protein>
    <submittedName>
        <fullName evidence="2">Helix-turn-helix</fullName>
    </submittedName>
</protein>
<dbReference type="AlphaFoldDB" id="A0A1G8NNF1"/>
<gene>
    <name evidence="2" type="ORF">SAMN05444695_111117</name>
</gene>
<dbReference type="PROSITE" id="PS50943">
    <property type="entry name" value="HTH_CROC1"/>
    <property type="match status" value="1"/>
</dbReference>
<evidence type="ECO:0000313" key="2">
    <source>
        <dbReference type="EMBL" id="SDI81546.1"/>
    </source>
</evidence>
<dbReference type="OrthoDB" id="5738376at2"/>
<dbReference type="EMBL" id="FNDN01000011">
    <property type="protein sequence ID" value="SDI81546.1"/>
    <property type="molecule type" value="Genomic_DNA"/>
</dbReference>
<dbReference type="CDD" id="cd00093">
    <property type="entry name" value="HTH_XRE"/>
    <property type="match status" value="1"/>
</dbReference>
<sequence>MARHWREVRAEVAEKLDEQAVSNASKTMQEEVRAHRLVEIRREQGWTRQDAVAEVMGISQSRVSQIERGDLRHTQLGTLESYVEALGGHLRVVADFGDRSLTLG</sequence>
<dbReference type="Pfam" id="PF01381">
    <property type="entry name" value="HTH_3"/>
    <property type="match status" value="1"/>
</dbReference>
<keyword evidence="3" id="KW-1185">Reference proteome</keyword>